<dbReference type="RefSeq" id="WP_344052663.1">
    <property type="nucleotide sequence ID" value="NZ_BAAAPK010000001.1"/>
</dbReference>
<dbReference type="Proteomes" id="UP001500596">
    <property type="component" value="Unassembled WGS sequence"/>
</dbReference>
<sequence length="302" mass="33328">MTQREGVLKPSSLRPLQSAWKKHVEPQWGSRAIGGIRHSEVQSWVSSIAGGPTTVRRAHGILAGILDVAVSDRRISRNVAREVKLPTKARSAARHYLTHAQVQLLVDKARHPTLVLFLAYTGLRWGEATALRVRHVDPSRRRVQVEENAVLVSHQVHVGSPKTHRSRSVPYPEFLSAQLQEATTGKAPDELLFGDGHRHVKLPASRNGWFTKAVRAAQVEDPTFPRITPHDLRHTAASLAVSEGAHVKSVQRMLGHASAAMTLDVYADLFDDDLDAVAAALDRAKRESDVVKMLSDAKDRES</sequence>
<evidence type="ECO:0000256" key="3">
    <source>
        <dbReference type="ARBA" id="ARBA00023172"/>
    </source>
</evidence>
<proteinExistence type="inferred from homology"/>
<accession>A0ABP4SCR7</accession>
<evidence type="ECO:0000259" key="4">
    <source>
        <dbReference type="PROSITE" id="PS51898"/>
    </source>
</evidence>
<organism evidence="5 6">
    <name type="scientific">Microbacterium lacus</name>
    <dbReference type="NCBI Taxonomy" id="415217"/>
    <lineage>
        <taxon>Bacteria</taxon>
        <taxon>Bacillati</taxon>
        <taxon>Actinomycetota</taxon>
        <taxon>Actinomycetes</taxon>
        <taxon>Micrococcales</taxon>
        <taxon>Microbacteriaceae</taxon>
        <taxon>Microbacterium</taxon>
    </lineage>
</organism>
<dbReference type="InterPro" id="IPR013762">
    <property type="entry name" value="Integrase-like_cat_sf"/>
</dbReference>
<dbReference type="Gene3D" id="1.10.443.10">
    <property type="entry name" value="Intergrase catalytic core"/>
    <property type="match status" value="1"/>
</dbReference>
<dbReference type="CDD" id="cd01189">
    <property type="entry name" value="INT_ICEBs1_C_like"/>
    <property type="match status" value="1"/>
</dbReference>
<dbReference type="SUPFAM" id="SSF56349">
    <property type="entry name" value="DNA breaking-rejoining enzymes"/>
    <property type="match status" value="1"/>
</dbReference>
<dbReference type="InterPro" id="IPR010998">
    <property type="entry name" value="Integrase_recombinase_N"/>
</dbReference>
<keyword evidence="6" id="KW-1185">Reference proteome</keyword>
<evidence type="ECO:0000256" key="2">
    <source>
        <dbReference type="ARBA" id="ARBA00023125"/>
    </source>
</evidence>
<keyword evidence="2" id="KW-0238">DNA-binding</keyword>
<name>A0ABP4SCR7_9MICO</name>
<comment type="similarity">
    <text evidence="1">Belongs to the 'phage' integrase family.</text>
</comment>
<protein>
    <recommendedName>
        <fullName evidence="4">Tyr recombinase domain-containing protein</fullName>
    </recommendedName>
</protein>
<reference evidence="6" key="1">
    <citation type="journal article" date="2019" name="Int. J. Syst. Evol. Microbiol.">
        <title>The Global Catalogue of Microorganisms (GCM) 10K type strain sequencing project: providing services to taxonomists for standard genome sequencing and annotation.</title>
        <authorList>
            <consortium name="The Broad Institute Genomics Platform"/>
            <consortium name="The Broad Institute Genome Sequencing Center for Infectious Disease"/>
            <person name="Wu L."/>
            <person name="Ma J."/>
        </authorList>
    </citation>
    <scope>NUCLEOTIDE SEQUENCE [LARGE SCALE GENOMIC DNA]</scope>
    <source>
        <strain evidence="6">JCM 15575</strain>
    </source>
</reference>
<dbReference type="InterPro" id="IPR002104">
    <property type="entry name" value="Integrase_catalytic"/>
</dbReference>
<comment type="caution">
    <text evidence="5">The sequence shown here is derived from an EMBL/GenBank/DDBJ whole genome shotgun (WGS) entry which is preliminary data.</text>
</comment>
<dbReference type="InterPro" id="IPR011010">
    <property type="entry name" value="DNA_brk_join_enz"/>
</dbReference>
<dbReference type="PROSITE" id="PS51898">
    <property type="entry name" value="TYR_RECOMBINASE"/>
    <property type="match status" value="1"/>
</dbReference>
<dbReference type="InterPro" id="IPR050090">
    <property type="entry name" value="Tyrosine_recombinase_XerCD"/>
</dbReference>
<feature type="domain" description="Tyr recombinase" evidence="4">
    <location>
        <begin position="92"/>
        <end position="279"/>
    </location>
</feature>
<keyword evidence="3" id="KW-0233">DNA recombination</keyword>
<dbReference type="EMBL" id="BAAAPK010000001">
    <property type="protein sequence ID" value="GAA1669667.1"/>
    <property type="molecule type" value="Genomic_DNA"/>
</dbReference>
<dbReference type="Gene3D" id="1.10.150.130">
    <property type="match status" value="1"/>
</dbReference>
<dbReference type="Pfam" id="PF00589">
    <property type="entry name" value="Phage_integrase"/>
    <property type="match status" value="1"/>
</dbReference>
<dbReference type="PANTHER" id="PTHR30349">
    <property type="entry name" value="PHAGE INTEGRASE-RELATED"/>
    <property type="match status" value="1"/>
</dbReference>
<evidence type="ECO:0000313" key="6">
    <source>
        <dbReference type="Proteomes" id="UP001500596"/>
    </source>
</evidence>
<gene>
    <name evidence="5" type="ORF">GCM10009807_12250</name>
</gene>
<evidence type="ECO:0000256" key="1">
    <source>
        <dbReference type="ARBA" id="ARBA00008857"/>
    </source>
</evidence>
<evidence type="ECO:0000313" key="5">
    <source>
        <dbReference type="EMBL" id="GAA1669667.1"/>
    </source>
</evidence>
<dbReference type="PANTHER" id="PTHR30349:SF64">
    <property type="entry name" value="PROPHAGE INTEGRASE INTD-RELATED"/>
    <property type="match status" value="1"/>
</dbReference>